<accession>A0A1Y2AQK3</accession>
<dbReference type="AlphaFoldDB" id="A0A1Y2AQK3"/>
<evidence type="ECO:0000313" key="4">
    <source>
        <dbReference type="Proteomes" id="UP000193642"/>
    </source>
</evidence>
<gene>
    <name evidence="3" type="ORF">BCR33DRAFT_89779</name>
</gene>
<evidence type="ECO:0008006" key="5">
    <source>
        <dbReference type="Google" id="ProtNLM"/>
    </source>
</evidence>
<dbReference type="PANTHER" id="PTHR47706:SF9">
    <property type="entry name" value="NMRA-LIKE DOMAIN-CONTAINING PROTEIN-RELATED"/>
    <property type="match status" value="1"/>
</dbReference>
<protein>
    <recommendedName>
        <fullName evidence="5">NmrA-like domain-containing protein</fullName>
    </recommendedName>
</protein>
<reference evidence="3 4" key="1">
    <citation type="submission" date="2016-07" db="EMBL/GenBank/DDBJ databases">
        <title>Pervasive Adenine N6-methylation of Active Genes in Fungi.</title>
        <authorList>
            <consortium name="DOE Joint Genome Institute"/>
            <person name="Mondo S.J."/>
            <person name="Dannebaum R.O."/>
            <person name="Kuo R.C."/>
            <person name="Labutti K."/>
            <person name="Haridas S."/>
            <person name="Kuo A."/>
            <person name="Salamov A."/>
            <person name="Ahrendt S.R."/>
            <person name="Lipzen A."/>
            <person name="Sullivan W."/>
            <person name="Andreopoulos W.B."/>
            <person name="Clum A."/>
            <person name="Lindquist E."/>
            <person name="Daum C."/>
            <person name="Ramamoorthy G.K."/>
            <person name="Gryganskyi A."/>
            <person name="Culley D."/>
            <person name="Magnuson J.K."/>
            <person name="James T.Y."/>
            <person name="O'Malley M.A."/>
            <person name="Stajich J.E."/>
            <person name="Spatafora J.W."/>
            <person name="Visel A."/>
            <person name="Grigoriev I.V."/>
        </authorList>
    </citation>
    <scope>NUCLEOTIDE SEQUENCE [LARGE SCALE GENOMIC DNA]</scope>
    <source>
        <strain evidence="3 4">JEL800</strain>
    </source>
</reference>
<dbReference type="Proteomes" id="UP000193642">
    <property type="component" value="Unassembled WGS sequence"/>
</dbReference>
<proteinExistence type="predicted"/>
<sequence length="157" mass="17990">MDLIQSKGGRIVKLDIEKDRTETVKVLKGIDAVVCFGLVTNEFMDDCGKAGVKRFIPNVFGVDYNVNDLPWLRPRIGTHDYLENSKMEYTEIVNGYFADFGNLKHPSILGLNWDTMVAKYASDKPISFTFPQRRCCHRYSCFDLFQKVCQQGFESGR</sequence>
<dbReference type="SUPFAM" id="SSF51735">
    <property type="entry name" value="NAD(P)-binding Rossmann-fold domains"/>
    <property type="match status" value="1"/>
</dbReference>
<evidence type="ECO:0000313" key="3">
    <source>
        <dbReference type="EMBL" id="ORY24843.1"/>
    </source>
</evidence>
<dbReference type="EMBL" id="MCGO01000137">
    <property type="protein sequence ID" value="ORY24843.1"/>
    <property type="molecule type" value="Genomic_DNA"/>
</dbReference>
<dbReference type="OrthoDB" id="2096117at2759"/>
<comment type="caution">
    <text evidence="3">The sequence shown here is derived from an EMBL/GenBank/DDBJ whole genome shotgun (WGS) entry which is preliminary data.</text>
</comment>
<dbReference type="GO" id="GO:0016491">
    <property type="term" value="F:oxidoreductase activity"/>
    <property type="evidence" value="ECO:0007669"/>
    <property type="project" value="UniProtKB-KW"/>
</dbReference>
<keyword evidence="1" id="KW-0521">NADP</keyword>
<dbReference type="InterPro" id="IPR036291">
    <property type="entry name" value="NAD(P)-bd_dom_sf"/>
</dbReference>
<dbReference type="InterPro" id="IPR051609">
    <property type="entry name" value="NmrA/Isoflavone_reductase-like"/>
</dbReference>
<evidence type="ECO:0000256" key="2">
    <source>
        <dbReference type="ARBA" id="ARBA00023002"/>
    </source>
</evidence>
<evidence type="ECO:0000256" key="1">
    <source>
        <dbReference type="ARBA" id="ARBA00022857"/>
    </source>
</evidence>
<dbReference type="Gene3D" id="3.40.50.720">
    <property type="entry name" value="NAD(P)-binding Rossmann-like Domain"/>
    <property type="match status" value="1"/>
</dbReference>
<organism evidence="3 4">
    <name type="scientific">Rhizoclosmatium globosum</name>
    <dbReference type="NCBI Taxonomy" id="329046"/>
    <lineage>
        <taxon>Eukaryota</taxon>
        <taxon>Fungi</taxon>
        <taxon>Fungi incertae sedis</taxon>
        <taxon>Chytridiomycota</taxon>
        <taxon>Chytridiomycota incertae sedis</taxon>
        <taxon>Chytridiomycetes</taxon>
        <taxon>Chytridiales</taxon>
        <taxon>Chytriomycetaceae</taxon>
        <taxon>Rhizoclosmatium</taxon>
    </lineage>
</organism>
<name>A0A1Y2AQK3_9FUNG</name>
<dbReference type="PANTHER" id="PTHR47706">
    <property type="entry name" value="NMRA-LIKE FAMILY PROTEIN"/>
    <property type="match status" value="1"/>
</dbReference>
<keyword evidence="2" id="KW-0560">Oxidoreductase</keyword>
<keyword evidence="4" id="KW-1185">Reference proteome</keyword>